<sequence>MSLIKADPRITKVAPGAGGWDPVTFTAGHHPLPATAKVSLAPEALLTGVIGPRWITTLAISGLQRTPSPFSGRMGDHTTAWQSVVDSIQAAVYGKPIEEAAAAVEALQKAAEASLKEPDGAGRLLFRWMEQIDAGSATGRLQRMEDAAQTVAEQCARARKATSEHEAAAALSAAVAQHLAFLNYLPFSTVPAASDRGSTGSGEGTHRAALLRYEIMAAIASSTRRTKKPLPKPTQKELENAKAAVWGMFSFDAVLREAHIDYALNPAAAAQVARQYDQLVAVDRRINDALEAVASDTGRPAAQDDLEQAVEELKAIIATDGVYRDILRAAGHLKSKAQNAQERLTQPYTLDRAAQARKLQAAPDTQDHLERAARVAADIKRIGDGDQAASLAIDVLSHLMYRHLSTMAAAYPHAVTALGLPAPDGGRLGAQAGAKLAEQVEAAMRVHYPDYFADDTKPARLGPLCERIAAQLAAMPAIPVTPSTSTWASEAQSTGLVVTVKPGEREKLQVNGRAPAPPAVSGMGCHTTAWVMETQHANYLVRKARDEKEVIAKLRDAVLGDLDSDLMGLTHLLPVDQIRGRQLTSLFDQAAAVLTAETASQAAAAYLSFRNLLPYATVDEGDRSGKRERKDGGRDETYDKAAIELAGARLEEELTKAGDDVITSLREEDELLRRQAGHWDFNPALARAVEATRERLAGLADDLTDRRPSARAALGARGNALLLKTRQAEHRRVWTEAKSFRDGK</sequence>
<keyword evidence="2" id="KW-1185">Reference proteome</keyword>
<organism evidence="1 2">
    <name type="scientific">[Actinomadura] parvosata subsp. kistnae</name>
    <dbReference type="NCBI Taxonomy" id="1909395"/>
    <lineage>
        <taxon>Bacteria</taxon>
        <taxon>Bacillati</taxon>
        <taxon>Actinomycetota</taxon>
        <taxon>Actinomycetes</taxon>
        <taxon>Streptosporangiales</taxon>
        <taxon>Streptosporangiaceae</taxon>
        <taxon>Nonomuraea</taxon>
    </lineage>
</organism>
<evidence type="ECO:0000313" key="1">
    <source>
        <dbReference type="EMBL" id="AQZ62900.1"/>
    </source>
</evidence>
<dbReference type="OrthoDB" id="610218at2"/>
<protein>
    <submittedName>
        <fullName evidence="1">Uncharacterized protein</fullName>
    </submittedName>
</protein>
<gene>
    <name evidence="1" type="ORF">BKM31_16820</name>
</gene>
<proteinExistence type="predicted"/>
<dbReference type="KEGG" id="noa:BKM31_16820"/>
<accession>A0A1U9ZY91</accession>
<dbReference type="AlphaFoldDB" id="A0A1U9ZY91"/>
<dbReference type="RefSeq" id="WP_080039091.1">
    <property type="nucleotide sequence ID" value="NZ_CP017717.1"/>
</dbReference>
<name>A0A1U9ZY91_9ACTN</name>
<dbReference type="EMBL" id="CP017717">
    <property type="protein sequence ID" value="AQZ62900.1"/>
    <property type="molecule type" value="Genomic_DNA"/>
</dbReference>
<evidence type="ECO:0000313" key="2">
    <source>
        <dbReference type="Proteomes" id="UP000190797"/>
    </source>
</evidence>
<dbReference type="Proteomes" id="UP000190797">
    <property type="component" value="Chromosome"/>
</dbReference>
<reference evidence="2" key="1">
    <citation type="journal article" date="2017" name="Med. Chem. Commun.">
        <title>Nonomuraea sp. ATCC 55076 harbours the largest actinomycete chromosome to date and the kistamicin biosynthetic gene cluster.</title>
        <authorList>
            <person name="Nazari B."/>
            <person name="Forneris C.C."/>
            <person name="Gibson M.I."/>
            <person name="Moon K."/>
            <person name="Schramma K.R."/>
            <person name="Seyedsayamdost M.R."/>
        </authorList>
    </citation>
    <scope>NUCLEOTIDE SEQUENCE [LARGE SCALE GENOMIC DNA]</scope>
    <source>
        <strain evidence="2">ATCC 55076</strain>
    </source>
</reference>